<dbReference type="EMBL" id="LYPB01000082">
    <property type="protein sequence ID" value="OAS15536.1"/>
    <property type="molecule type" value="Genomic_DNA"/>
</dbReference>
<reference evidence="1 2" key="1">
    <citation type="submission" date="2016-05" db="EMBL/GenBank/DDBJ databases">
        <title>Paenibacillus sp. 1ZS3-15 nov., isolated from the rhizosphere soil.</title>
        <authorList>
            <person name="Zhang X.X."/>
            <person name="Zhang J."/>
        </authorList>
    </citation>
    <scope>NUCLEOTIDE SEQUENCE [LARGE SCALE GENOMIC DNA]</scope>
    <source>
        <strain evidence="1 2">1ZS3-15</strain>
    </source>
</reference>
<dbReference type="AlphaFoldDB" id="A0A198A3C8"/>
<evidence type="ECO:0000313" key="1">
    <source>
        <dbReference type="EMBL" id="OAS15536.1"/>
    </source>
</evidence>
<name>A0A198A3C8_9BACL</name>
<sequence length="81" mass="9201">MEGEEVNGERCAVVGGWGSRVDKVSCTRLLGNWSGDRDWDRDRDRDRDRTEMERDRMVDAHGAQKRLSQVKLGITSFVCGS</sequence>
<protein>
    <submittedName>
        <fullName evidence="1">Uncharacterized protein</fullName>
    </submittedName>
</protein>
<dbReference type="Proteomes" id="UP000078454">
    <property type="component" value="Unassembled WGS sequence"/>
</dbReference>
<gene>
    <name evidence="1" type="ORF">A8708_14060</name>
</gene>
<evidence type="ECO:0000313" key="2">
    <source>
        <dbReference type="Proteomes" id="UP000078454"/>
    </source>
</evidence>
<comment type="caution">
    <text evidence="1">The sequence shown here is derived from an EMBL/GenBank/DDBJ whole genome shotgun (WGS) entry which is preliminary data.</text>
</comment>
<accession>A0A198A3C8</accession>
<keyword evidence="2" id="KW-1185">Reference proteome</keyword>
<proteinExistence type="predicted"/>
<organism evidence="1 2">
    <name type="scientific">Paenibacillus oryzisoli</name>
    <dbReference type="NCBI Taxonomy" id="1850517"/>
    <lineage>
        <taxon>Bacteria</taxon>
        <taxon>Bacillati</taxon>
        <taxon>Bacillota</taxon>
        <taxon>Bacilli</taxon>
        <taxon>Bacillales</taxon>
        <taxon>Paenibacillaceae</taxon>
        <taxon>Paenibacillus</taxon>
    </lineage>
</organism>